<sequence>MSAMDFTALCLGALIMTVSAALTGFAVAAARTSGGGDGVWCEATVLDADTHREWLLDCHRARNPRRALRWIRAQAPRLADRIDPPPDAPWAAPGTVRPYDLGRPYDPGGPDPAAVLRRRPSDGIADRDTLRVLEDGGLYVLTAPDGDGLRYRISARALRRNPPVRAGRTGRPSRAARSSPPAGAAVTSGSP</sequence>
<feature type="signal peptide" evidence="2">
    <location>
        <begin position="1"/>
        <end position="20"/>
    </location>
</feature>
<reference evidence="3 4" key="1">
    <citation type="submission" date="2024-10" db="EMBL/GenBank/DDBJ databases">
        <authorList>
            <person name="Cho J.-C."/>
        </authorList>
    </citation>
    <scope>NUCLEOTIDE SEQUENCE [LARGE SCALE GENOMIC DNA]</scope>
    <source>
        <strain evidence="3 4">KCTC29696</strain>
    </source>
</reference>
<proteinExistence type="predicted"/>
<evidence type="ECO:0000313" key="3">
    <source>
        <dbReference type="EMBL" id="MFH0247870.1"/>
    </source>
</evidence>
<dbReference type="Proteomes" id="UP001607069">
    <property type="component" value="Unassembled WGS sequence"/>
</dbReference>
<feature type="compositionally biased region" description="Low complexity" evidence="1">
    <location>
        <begin position="165"/>
        <end position="185"/>
    </location>
</feature>
<dbReference type="RefSeq" id="WP_394631076.1">
    <property type="nucleotide sequence ID" value="NZ_BAABEN010000007.1"/>
</dbReference>
<dbReference type="EMBL" id="JBIHMK010000015">
    <property type="protein sequence ID" value="MFH0247870.1"/>
    <property type="molecule type" value="Genomic_DNA"/>
</dbReference>
<comment type="caution">
    <text evidence="3">The sequence shown here is derived from an EMBL/GenBank/DDBJ whole genome shotgun (WGS) entry which is preliminary data.</text>
</comment>
<gene>
    <name evidence="3" type="ORF">ACG5V6_06545</name>
</gene>
<name>A0ABW7HR32_9ACTN</name>
<accession>A0ABW7HR32</accession>
<feature type="chain" id="PRO_5045930851" description="Secreted protein" evidence="2">
    <location>
        <begin position="21"/>
        <end position="191"/>
    </location>
</feature>
<evidence type="ECO:0000256" key="2">
    <source>
        <dbReference type="SAM" id="SignalP"/>
    </source>
</evidence>
<feature type="region of interest" description="Disordered" evidence="1">
    <location>
        <begin position="160"/>
        <end position="191"/>
    </location>
</feature>
<evidence type="ECO:0000256" key="1">
    <source>
        <dbReference type="SAM" id="MobiDB-lite"/>
    </source>
</evidence>
<feature type="region of interest" description="Disordered" evidence="1">
    <location>
        <begin position="81"/>
        <end position="114"/>
    </location>
</feature>
<evidence type="ECO:0008006" key="5">
    <source>
        <dbReference type="Google" id="ProtNLM"/>
    </source>
</evidence>
<keyword evidence="2" id="KW-0732">Signal</keyword>
<keyword evidence="4" id="KW-1185">Reference proteome</keyword>
<protein>
    <recommendedName>
        <fullName evidence="5">Secreted protein</fullName>
    </recommendedName>
</protein>
<organism evidence="3 4">
    <name type="scientific">Streptomyces chitinivorans</name>
    <dbReference type="NCBI Taxonomy" id="1257027"/>
    <lineage>
        <taxon>Bacteria</taxon>
        <taxon>Bacillati</taxon>
        <taxon>Actinomycetota</taxon>
        <taxon>Actinomycetes</taxon>
        <taxon>Kitasatosporales</taxon>
        <taxon>Streptomycetaceae</taxon>
        <taxon>Streptomyces</taxon>
    </lineage>
</organism>
<evidence type="ECO:0000313" key="4">
    <source>
        <dbReference type="Proteomes" id="UP001607069"/>
    </source>
</evidence>